<feature type="transmembrane region" description="Helical" evidence="1">
    <location>
        <begin position="208"/>
        <end position="226"/>
    </location>
</feature>
<evidence type="ECO:0000313" key="2">
    <source>
        <dbReference type="EMBL" id="UYP46547.1"/>
    </source>
</evidence>
<keyword evidence="3" id="KW-1185">Reference proteome</keyword>
<dbReference type="PANTHER" id="PTHR31303">
    <property type="entry name" value="CTP-DEPENDENT DIACYLGLYCEROL KINASE 1"/>
    <property type="match status" value="1"/>
</dbReference>
<name>A0ABY6HSQ6_9ARCH</name>
<accession>A0ABY6HSQ6</accession>
<sequence>MSFWEDWSKDLAIIGITGIVVVTSILVPKFLREKGIISQLFARKIIHSFSGLAVFITPYLDHPIVAGFLALVMTVVTRTSGKKSHIKVQRDLYNAINEDEEEEVGYLQGPFAYCLAITILVFIFIPMADKYYYPIAAILIMMFADTFASIIGRKYGKHHINIPWVGSKRTLEGSLAFIAMAIVCSLFTFFFFGQILPGNSMILSTSQALLLTLILSIGSALLELISPSKYDDLIVPLGSTLFISIIAFFLHIW</sequence>
<protein>
    <recommendedName>
        <fullName evidence="4">Cytidylyltransferase family protein</fullName>
    </recommendedName>
</protein>
<keyword evidence="1" id="KW-0812">Transmembrane</keyword>
<feature type="transmembrane region" description="Helical" evidence="1">
    <location>
        <begin position="131"/>
        <end position="152"/>
    </location>
</feature>
<evidence type="ECO:0008006" key="4">
    <source>
        <dbReference type="Google" id="ProtNLM"/>
    </source>
</evidence>
<proteinExistence type="predicted"/>
<dbReference type="InterPro" id="IPR037997">
    <property type="entry name" value="Dgk1-like"/>
</dbReference>
<dbReference type="Proteomes" id="UP001208689">
    <property type="component" value="Chromosome"/>
</dbReference>
<evidence type="ECO:0000256" key="1">
    <source>
        <dbReference type="SAM" id="Phobius"/>
    </source>
</evidence>
<gene>
    <name evidence="2" type="ORF">NEF87_002832</name>
</gene>
<feature type="transmembrane region" description="Helical" evidence="1">
    <location>
        <begin position="173"/>
        <end position="196"/>
    </location>
</feature>
<dbReference type="EMBL" id="CP104013">
    <property type="protein sequence ID" value="UYP46547.1"/>
    <property type="molecule type" value="Genomic_DNA"/>
</dbReference>
<feature type="transmembrane region" description="Helical" evidence="1">
    <location>
        <begin position="12"/>
        <end position="31"/>
    </location>
</feature>
<reference evidence="2" key="1">
    <citation type="submission" date="2022-09" db="EMBL/GenBank/DDBJ databases">
        <title>Actin cytoskeleton and complex cell architecture in an #Asgard archaeon.</title>
        <authorList>
            <person name="Ponce Toledo R.I."/>
            <person name="Schleper C."/>
            <person name="Rodrigues Oliveira T."/>
            <person name="Wollweber F."/>
            <person name="Xu J."/>
            <person name="Rittmann S."/>
            <person name="Klingl A."/>
            <person name="Pilhofer M."/>
        </authorList>
    </citation>
    <scope>NUCLEOTIDE SEQUENCE</scope>
    <source>
        <strain evidence="2">B-35</strain>
    </source>
</reference>
<keyword evidence="1" id="KW-0472">Membrane</keyword>
<keyword evidence="1" id="KW-1133">Transmembrane helix</keyword>
<feature type="transmembrane region" description="Helical" evidence="1">
    <location>
        <begin position="104"/>
        <end position="125"/>
    </location>
</feature>
<dbReference type="PANTHER" id="PTHR31303:SF1">
    <property type="entry name" value="CTP-DEPENDENT DIACYLGLYCEROL KINASE 1"/>
    <property type="match status" value="1"/>
</dbReference>
<organism evidence="2 3">
    <name type="scientific">Candidatus Lokiarchaeum ossiferum</name>
    <dbReference type="NCBI Taxonomy" id="2951803"/>
    <lineage>
        <taxon>Archaea</taxon>
        <taxon>Promethearchaeati</taxon>
        <taxon>Promethearchaeota</taxon>
        <taxon>Promethearchaeia</taxon>
        <taxon>Promethearchaeales</taxon>
        <taxon>Promethearchaeaceae</taxon>
        <taxon>Candidatus Lokiarchaeum</taxon>
    </lineage>
</organism>
<evidence type="ECO:0000313" key="3">
    <source>
        <dbReference type="Proteomes" id="UP001208689"/>
    </source>
</evidence>
<feature type="transmembrane region" description="Helical" evidence="1">
    <location>
        <begin position="233"/>
        <end position="252"/>
    </location>
</feature>